<dbReference type="Proteomes" id="UP001460270">
    <property type="component" value="Unassembled WGS sequence"/>
</dbReference>
<accession>A0AAW0NCV6</accession>
<proteinExistence type="predicted"/>
<dbReference type="AlphaFoldDB" id="A0AAW0NCV6"/>
<evidence type="ECO:0000313" key="1">
    <source>
        <dbReference type="EMBL" id="KAK7889319.1"/>
    </source>
</evidence>
<comment type="caution">
    <text evidence="1">The sequence shown here is derived from an EMBL/GenBank/DDBJ whole genome shotgun (WGS) entry which is preliminary data.</text>
</comment>
<keyword evidence="2" id="KW-1185">Reference proteome</keyword>
<gene>
    <name evidence="1" type="ORF">WMY93_024879</name>
</gene>
<dbReference type="EMBL" id="JBBPFD010000018">
    <property type="protein sequence ID" value="KAK7889319.1"/>
    <property type="molecule type" value="Genomic_DNA"/>
</dbReference>
<evidence type="ECO:0000313" key="2">
    <source>
        <dbReference type="Proteomes" id="UP001460270"/>
    </source>
</evidence>
<name>A0AAW0NCV6_9GOBI</name>
<protein>
    <submittedName>
        <fullName evidence="1">Uncharacterized protein</fullName>
    </submittedName>
</protein>
<organism evidence="1 2">
    <name type="scientific">Mugilogobius chulae</name>
    <name type="common">yellowstripe goby</name>
    <dbReference type="NCBI Taxonomy" id="88201"/>
    <lineage>
        <taxon>Eukaryota</taxon>
        <taxon>Metazoa</taxon>
        <taxon>Chordata</taxon>
        <taxon>Craniata</taxon>
        <taxon>Vertebrata</taxon>
        <taxon>Euteleostomi</taxon>
        <taxon>Actinopterygii</taxon>
        <taxon>Neopterygii</taxon>
        <taxon>Teleostei</taxon>
        <taxon>Neoteleostei</taxon>
        <taxon>Acanthomorphata</taxon>
        <taxon>Gobiaria</taxon>
        <taxon>Gobiiformes</taxon>
        <taxon>Gobioidei</taxon>
        <taxon>Gobiidae</taxon>
        <taxon>Gobionellinae</taxon>
        <taxon>Mugilogobius</taxon>
    </lineage>
</organism>
<reference evidence="2" key="1">
    <citation type="submission" date="2024-04" db="EMBL/GenBank/DDBJ databases">
        <title>Salinicola lusitanus LLJ914,a marine bacterium isolated from the Okinawa Trough.</title>
        <authorList>
            <person name="Li J."/>
        </authorList>
    </citation>
    <scope>NUCLEOTIDE SEQUENCE [LARGE SCALE GENOMIC DNA]</scope>
</reference>
<sequence>MPSSCKNRVCAVIVSSLAKLYKQSYLTSCRHHFFHSSHSSRSSSSSRPEAQAELKLAHRLLLLLAEYPPILHLDEKINMSDVVADGKSSRRQCTTHMQGCEKAVVAGFTEALVLGVTQWVLSPVEVRTQRL</sequence>